<dbReference type="InterPro" id="IPR036071">
    <property type="entry name" value="AMMECR1_dom_sf"/>
</dbReference>
<feature type="domain" description="AMMECR1" evidence="2">
    <location>
        <begin position="114"/>
        <end position="312"/>
    </location>
</feature>
<dbReference type="Gene3D" id="3.30.700.20">
    <property type="entry name" value="Hypothetical protein ph0010, domain 1"/>
    <property type="match status" value="1"/>
</dbReference>
<dbReference type="Pfam" id="PF01871">
    <property type="entry name" value="AMMECR1"/>
    <property type="match status" value="1"/>
</dbReference>
<feature type="compositionally biased region" description="Low complexity" evidence="1">
    <location>
        <begin position="87"/>
        <end position="112"/>
    </location>
</feature>
<dbReference type="PANTHER" id="PTHR13016">
    <property type="entry name" value="AMMECR1 HOMOLOG"/>
    <property type="match status" value="1"/>
</dbReference>
<dbReference type="PANTHER" id="PTHR13016:SF0">
    <property type="entry name" value="AMME SYNDROME CANDIDATE GENE 1 PROTEIN"/>
    <property type="match status" value="1"/>
</dbReference>
<protein>
    <submittedName>
        <fullName evidence="3">AMMECR1 domain-containing protein</fullName>
    </submittedName>
</protein>
<reference evidence="3" key="1">
    <citation type="journal article" date="2020" name="Stud. Mycol.">
        <title>101 Dothideomycetes genomes: a test case for predicting lifestyles and emergence of pathogens.</title>
        <authorList>
            <person name="Haridas S."/>
            <person name="Albert R."/>
            <person name="Binder M."/>
            <person name="Bloem J."/>
            <person name="Labutti K."/>
            <person name="Salamov A."/>
            <person name="Andreopoulos B."/>
            <person name="Baker S."/>
            <person name="Barry K."/>
            <person name="Bills G."/>
            <person name="Bluhm B."/>
            <person name="Cannon C."/>
            <person name="Castanera R."/>
            <person name="Culley D."/>
            <person name="Daum C."/>
            <person name="Ezra D."/>
            <person name="Gonzalez J."/>
            <person name="Henrissat B."/>
            <person name="Kuo A."/>
            <person name="Liang C."/>
            <person name="Lipzen A."/>
            <person name="Lutzoni F."/>
            <person name="Magnuson J."/>
            <person name="Mondo S."/>
            <person name="Nolan M."/>
            <person name="Ohm R."/>
            <person name="Pangilinan J."/>
            <person name="Park H.-J."/>
            <person name="Ramirez L."/>
            <person name="Alfaro M."/>
            <person name="Sun H."/>
            <person name="Tritt A."/>
            <person name="Yoshinaga Y."/>
            <person name="Zwiers L.-H."/>
            <person name="Turgeon B."/>
            <person name="Goodwin S."/>
            <person name="Spatafora J."/>
            <person name="Crous P."/>
            <person name="Grigoriev I."/>
        </authorList>
    </citation>
    <scope>NUCLEOTIDE SEQUENCE</scope>
    <source>
        <strain evidence="3">CBS 113389</strain>
    </source>
</reference>
<dbReference type="InterPro" id="IPR002733">
    <property type="entry name" value="AMMECR1_domain"/>
</dbReference>
<dbReference type="InterPro" id="IPR027485">
    <property type="entry name" value="AMMECR1_N"/>
</dbReference>
<dbReference type="OrthoDB" id="24630at2759"/>
<proteinExistence type="predicted"/>
<gene>
    <name evidence="3" type="ORF">BDY17DRAFT_301393</name>
</gene>
<dbReference type="EMBL" id="MU001638">
    <property type="protein sequence ID" value="KAF2481472.1"/>
    <property type="molecule type" value="Genomic_DNA"/>
</dbReference>
<dbReference type="Gene3D" id="3.30.1490.150">
    <property type="entry name" value="Hypothetical protein ph0010, domain 2"/>
    <property type="match status" value="1"/>
</dbReference>
<dbReference type="Proteomes" id="UP000799767">
    <property type="component" value="Unassembled WGS sequence"/>
</dbReference>
<feature type="region of interest" description="Disordered" evidence="1">
    <location>
        <begin position="37"/>
        <end position="127"/>
    </location>
</feature>
<evidence type="ECO:0000313" key="3">
    <source>
        <dbReference type="EMBL" id="KAF2481472.1"/>
    </source>
</evidence>
<dbReference type="GeneID" id="54475233"/>
<name>A0A6A6PN90_9PEZI</name>
<feature type="compositionally biased region" description="Acidic residues" evidence="1">
    <location>
        <begin position="44"/>
        <end position="63"/>
    </location>
</feature>
<dbReference type="InterPro" id="IPR023473">
    <property type="entry name" value="AMMECR1"/>
</dbReference>
<sequence length="321" mass="34693">MATQAHCAFCFETLAANLERRKPLSLAQVEELWTRYHGSKDDPAADSENGEESEDAEITDAEETVAMTTTSPSARPAAISRLLNREPSASSSSSSLPSSTKSSADSSTAQSPKNGSGAATPASSSSSRSSLFSFAKKRRSGGASSKADEYPLFVTWNVVSRSGHKSLRGCIGTFAAQELEEGLRSYALTSAFEDVRFQPIPASLLPSLSAHVTLLTNFSQPSKDALAWTLGKHGIRISFTLAARRYGSTYLPDVAVEQGWTKEETLVSLMRKAGWSGSSSSWGRAWREGKGELVTYEGQQVGLGYAEWKEWRDWVDGLEGR</sequence>
<accession>A0A6A6PN90</accession>
<organism evidence="3 4">
    <name type="scientific">Neohortaea acidophila</name>
    <dbReference type="NCBI Taxonomy" id="245834"/>
    <lineage>
        <taxon>Eukaryota</taxon>
        <taxon>Fungi</taxon>
        <taxon>Dikarya</taxon>
        <taxon>Ascomycota</taxon>
        <taxon>Pezizomycotina</taxon>
        <taxon>Dothideomycetes</taxon>
        <taxon>Dothideomycetidae</taxon>
        <taxon>Mycosphaerellales</taxon>
        <taxon>Teratosphaeriaceae</taxon>
        <taxon>Neohortaea</taxon>
    </lineage>
</organism>
<dbReference type="AlphaFoldDB" id="A0A6A6PN90"/>
<evidence type="ECO:0000313" key="4">
    <source>
        <dbReference type="Proteomes" id="UP000799767"/>
    </source>
</evidence>
<dbReference type="PROSITE" id="PS51112">
    <property type="entry name" value="AMMECR1"/>
    <property type="match status" value="1"/>
</dbReference>
<evidence type="ECO:0000259" key="2">
    <source>
        <dbReference type="PROSITE" id="PS51112"/>
    </source>
</evidence>
<evidence type="ECO:0000256" key="1">
    <source>
        <dbReference type="SAM" id="MobiDB-lite"/>
    </source>
</evidence>
<dbReference type="RefSeq" id="XP_033588042.1">
    <property type="nucleotide sequence ID" value="XM_033734231.1"/>
</dbReference>
<dbReference type="NCBIfam" id="TIGR00296">
    <property type="entry name" value="TIGR00296 family protein"/>
    <property type="match status" value="1"/>
</dbReference>
<dbReference type="SUPFAM" id="SSF143447">
    <property type="entry name" value="AMMECR1-like"/>
    <property type="match status" value="1"/>
</dbReference>
<keyword evidence="4" id="KW-1185">Reference proteome</keyword>